<comment type="caution">
    <text evidence="12">The sequence shown here is derived from an EMBL/GenBank/DDBJ whole genome shotgun (WGS) entry which is preliminary data.</text>
</comment>
<feature type="domain" description="Histidine kinase" evidence="11">
    <location>
        <begin position="294"/>
        <end position="552"/>
    </location>
</feature>
<protein>
    <recommendedName>
        <fullName evidence="2">histidine kinase</fullName>
        <ecNumber evidence="2">2.7.13.3</ecNumber>
    </recommendedName>
</protein>
<comment type="catalytic activity">
    <reaction evidence="1">
        <text>ATP + protein L-histidine = ADP + protein N-phospho-L-histidine.</text>
        <dbReference type="EC" id="2.7.13.3"/>
    </reaction>
</comment>
<keyword evidence="9" id="KW-0812">Transmembrane</keyword>
<evidence type="ECO:0000313" key="12">
    <source>
        <dbReference type="EMBL" id="MCY1078425.1"/>
    </source>
</evidence>
<keyword evidence="13" id="KW-1185">Reference proteome</keyword>
<organism evidence="12 13">
    <name type="scientific">Archangium lansingense</name>
    <dbReference type="NCBI Taxonomy" id="2995310"/>
    <lineage>
        <taxon>Bacteria</taxon>
        <taxon>Pseudomonadati</taxon>
        <taxon>Myxococcota</taxon>
        <taxon>Myxococcia</taxon>
        <taxon>Myxococcales</taxon>
        <taxon>Cystobacterineae</taxon>
        <taxon>Archangiaceae</taxon>
        <taxon>Archangium</taxon>
    </lineage>
</organism>
<dbReference type="Pfam" id="PF02518">
    <property type="entry name" value="HATPase_c"/>
    <property type="match status" value="1"/>
</dbReference>
<keyword evidence="9" id="KW-0472">Membrane</keyword>
<feature type="chain" id="PRO_5046821924" description="histidine kinase" evidence="10">
    <location>
        <begin position="25"/>
        <end position="565"/>
    </location>
</feature>
<evidence type="ECO:0000256" key="3">
    <source>
        <dbReference type="ARBA" id="ARBA00022679"/>
    </source>
</evidence>
<evidence type="ECO:0000256" key="1">
    <source>
        <dbReference type="ARBA" id="ARBA00000085"/>
    </source>
</evidence>
<dbReference type="PRINTS" id="PR00344">
    <property type="entry name" value="BCTRLSENSOR"/>
</dbReference>
<name>A0ABT4A9T9_9BACT</name>
<keyword evidence="6 12" id="KW-0067">ATP-binding</keyword>
<dbReference type="RefSeq" id="WP_267537208.1">
    <property type="nucleotide sequence ID" value="NZ_JAPNKA010000001.1"/>
</dbReference>
<dbReference type="InterPro" id="IPR036890">
    <property type="entry name" value="HATPase_C_sf"/>
</dbReference>
<dbReference type="EC" id="2.7.13.3" evidence="2"/>
<reference evidence="12 13" key="1">
    <citation type="submission" date="2022-11" db="EMBL/GenBank/DDBJ databases">
        <title>Minimal conservation of predation-associated metabolite biosynthetic gene clusters underscores biosynthetic potential of Myxococcota including descriptions for ten novel species: Archangium lansinium sp. nov., Myxococcus landrumus sp. nov., Nannocystis bai.</title>
        <authorList>
            <person name="Ahearne A."/>
            <person name="Stevens C."/>
            <person name="Phillips K."/>
        </authorList>
    </citation>
    <scope>NUCLEOTIDE SEQUENCE [LARGE SCALE GENOMIC DNA]</scope>
    <source>
        <strain evidence="12 13">MIWBW</strain>
    </source>
</reference>
<dbReference type="EMBL" id="JAPNKA010000001">
    <property type="protein sequence ID" value="MCY1078425.1"/>
    <property type="molecule type" value="Genomic_DNA"/>
</dbReference>
<feature type="coiled-coil region" evidence="8">
    <location>
        <begin position="226"/>
        <end position="285"/>
    </location>
</feature>
<dbReference type="PANTHER" id="PTHR43065">
    <property type="entry name" value="SENSOR HISTIDINE KINASE"/>
    <property type="match status" value="1"/>
</dbReference>
<keyword evidence="10" id="KW-0732">Signal</keyword>
<evidence type="ECO:0000259" key="11">
    <source>
        <dbReference type="PROSITE" id="PS50109"/>
    </source>
</evidence>
<evidence type="ECO:0000256" key="7">
    <source>
        <dbReference type="ARBA" id="ARBA00023012"/>
    </source>
</evidence>
<keyword evidence="3" id="KW-0808">Transferase</keyword>
<dbReference type="InterPro" id="IPR005467">
    <property type="entry name" value="His_kinase_dom"/>
</dbReference>
<dbReference type="PANTHER" id="PTHR43065:SF46">
    <property type="entry name" value="C4-DICARBOXYLATE TRANSPORT SENSOR PROTEIN DCTB"/>
    <property type="match status" value="1"/>
</dbReference>
<keyword evidence="8" id="KW-0175">Coiled coil</keyword>
<dbReference type="Proteomes" id="UP001207654">
    <property type="component" value="Unassembled WGS sequence"/>
</dbReference>
<evidence type="ECO:0000256" key="4">
    <source>
        <dbReference type="ARBA" id="ARBA00022741"/>
    </source>
</evidence>
<accession>A0ABT4A9T9</accession>
<evidence type="ECO:0000256" key="6">
    <source>
        <dbReference type="ARBA" id="ARBA00022840"/>
    </source>
</evidence>
<evidence type="ECO:0000256" key="5">
    <source>
        <dbReference type="ARBA" id="ARBA00022777"/>
    </source>
</evidence>
<evidence type="ECO:0000313" key="13">
    <source>
        <dbReference type="Proteomes" id="UP001207654"/>
    </source>
</evidence>
<dbReference type="GO" id="GO:0005524">
    <property type="term" value="F:ATP binding"/>
    <property type="evidence" value="ECO:0007669"/>
    <property type="project" value="UniProtKB-KW"/>
</dbReference>
<sequence>MPRKMRQLLWPFLAMLALSIALQAASLAAMLEIEARVDQSQQHVAAAAALGTIVDQFENTTYLALVGLASSDWELLLRQRGAAQTQAQRFMAVSNALLQGDKSGGGALPLNGIQEPEILGVLGTLPGLWEKTHAAHVRVLRSENRSLKNNPDLEQFRAASRSLSGALDDVSVLLQRRSQEELRQLGLVQRIIPVGAFLLTLVIFVFVIQRMLLPFVASTEELGLSEAALRRARDELERRVAERTEELARANEALRQAHDGLELRVKERTQELKDTQRRAVELARQAGMAELATNVLHNVGNVLNSINTSATVLGERLRALRLQSLLKLAGVLEERRADLPAFMTADERGRRLPEFLGKLGENLSSDRDEMLSMTDSLHRHVEHIRMIVELQQSYATSSSLVEPASLEELLEDALRINGAALGRHGITLERHVMPLPRMMVDKHKLLQILLNLISNAKYALNDNPPGERRLTVKLEHPADNRVRVQVCDNGMGIAPELLTKIFQHGFTTRKEGHGFGLHSCAIAARSMEGSLGVHSDGPGKGATFTLELPFRPETGAQNSAPRASG</sequence>
<keyword evidence="5" id="KW-0418">Kinase</keyword>
<evidence type="ECO:0000256" key="2">
    <source>
        <dbReference type="ARBA" id="ARBA00012438"/>
    </source>
</evidence>
<evidence type="ECO:0000256" key="9">
    <source>
        <dbReference type="SAM" id="Phobius"/>
    </source>
</evidence>
<dbReference type="Gene3D" id="3.30.565.10">
    <property type="entry name" value="Histidine kinase-like ATPase, C-terminal domain"/>
    <property type="match status" value="1"/>
</dbReference>
<keyword evidence="9" id="KW-1133">Transmembrane helix</keyword>
<dbReference type="PROSITE" id="PS50109">
    <property type="entry name" value="HIS_KIN"/>
    <property type="match status" value="1"/>
</dbReference>
<gene>
    <name evidence="12" type="ORF">OV287_28510</name>
</gene>
<dbReference type="InterPro" id="IPR003594">
    <property type="entry name" value="HATPase_dom"/>
</dbReference>
<keyword evidence="7" id="KW-0902">Two-component regulatory system</keyword>
<dbReference type="Gene3D" id="1.10.287.130">
    <property type="match status" value="1"/>
</dbReference>
<feature type="transmembrane region" description="Helical" evidence="9">
    <location>
        <begin position="187"/>
        <end position="208"/>
    </location>
</feature>
<evidence type="ECO:0000256" key="8">
    <source>
        <dbReference type="SAM" id="Coils"/>
    </source>
</evidence>
<dbReference type="SMART" id="SM00387">
    <property type="entry name" value="HATPase_c"/>
    <property type="match status" value="1"/>
</dbReference>
<dbReference type="SUPFAM" id="SSF55874">
    <property type="entry name" value="ATPase domain of HSP90 chaperone/DNA topoisomerase II/histidine kinase"/>
    <property type="match status" value="1"/>
</dbReference>
<proteinExistence type="predicted"/>
<dbReference type="InterPro" id="IPR004358">
    <property type="entry name" value="Sig_transdc_His_kin-like_C"/>
</dbReference>
<evidence type="ECO:0000256" key="10">
    <source>
        <dbReference type="SAM" id="SignalP"/>
    </source>
</evidence>
<keyword evidence="4" id="KW-0547">Nucleotide-binding</keyword>
<feature type="signal peptide" evidence="10">
    <location>
        <begin position="1"/>
        <end position="24"/>
    </location>
</feature>